<gene>
    <name evidence="2" type="ORF">AK812_SmicGene37952</name>
</gene>
<evidence type="ECO:0000256" key="1">
    <source>
        <dbReference type="SAM" id="MobiDB-lite"/>
    </source>
</evidence>
<evidence type="ECO:0000313" key="3">
    <source>
        <dbReference type="Proteomes" id="UP000186817"/>
    </source>
</evidence>
<dbReference type="Proteomes" id="UP000186817">
    <property type="component" value="Unassembled WGS sequence"/>
</dbReference>
<name>A0A1Q9CF05_SYMMI</name>
<feature type="region of interest" description="Disordered" evidence="1">
    <location>
        <begin position="420"/>
        <end position="439"/>
    </location>
</feature>
<reference evidence="2 3" key="1">
    <citation type="submission" date="2016-02" db="EMBL/GenBank/DDBJ databases">
        <title>Genome analysis of coral dinoflagellate symbionts highlights evolutionary adaptations to a symbiotic lifestyle.</title>
        <authorList>
            <person name="Aranda M."/>
            <person name="Li Y."/>
            <person name="Liew Y.J."/>
            <person name="Baumgarten S."/>
            <person name="Simakov O."/>
            <person name="Wilson M."/>
            <person name="Piel J."/>
            <person name="Ashoor H."/>
            <person name="Bougouffa S."/>
            <person name="Bajic V.B."/>
            <person name="Ryu T."/>
            <person name="Ravasi T."/>
            <person name="Bayer T."/>
            <person name="Micklem G."/>
            <person name="Kim H."/>
            <person name="Bhak J."/>
            <person name="Lajeunesse T.C."/>
            <person name="Voolstra C.R."/>
        </authorList>
    </citation>
    <scope>NUCLEOTIDE SEQUENCE [LARGE SCALE GENOMIC DNA]</scope>
    <source>
        <strain evidence="2 3">CCMP2467</strain>
    </source>
</reference>
<feature type="compositionally biased region" description="Basic and acidic residues" evidence="1">
    <location>
        <begin position="77"/>
        <end position="102"/>
    </location>
</feature>
<evidence type="ECO:0000313" key="2">
    <source>
        <dbReference type="EMBL" id="OLP81508.1"/>
    </source>
</evidence>
<organism evidence="2 3">
    <name type="scientific">Symbiodinium microadriaticum</name>
    <name type="common">Dinoflagellate</name>
    <name type="synonym">Zooxanthella microadriatica</name>
    <dbReference type="NCBI Taxonomy" id="2951"/>
    <lineage>
        <taxon>Eukaryota</taxon>
        <taxon>Sar</taxon>
        <taxon>Alveolata</taxon>
        <taxon>Dinophyceae</taxon>
        <taxon>Suessiales</taxon>
        <taxon>Symbiodiniaceae</taxon>
        <taxon>Symbiodinium</taxon>
    </lineage>
</organism>
<feature type="compositionally biased region" description="Basic and acidic residues" evidence="1">
    <location>
        <begin position="44"/>
        <end position="62"/>
    </location>
</feature>
<accession>A0A1Q9CF05</accession>
<sequence>MRDGHGRRERYAYFLDVGAEEIEVMFNRRVRQRRAENRDDPEEREQHDSLEGDGREGDRNQVDDVGPDQIGPEEERELQHDSAEGDGREGPLGDALGHRPEEPDVPGAGVGLDERDLPGSRTRTLRQLVKRAHDGLGHPHRERFLRILKAAKATEEVLQEARNLKCSVCEKFAAVRPPRKAAPPREFGINEVIGMDTVWLPTVGQKKKRVALNIIDYSSHFQMMIPLRGSDLSNEPLPDLEEIDVDFDYQEGDEAQPEPVLGRVRGKQMPERVTLDAAPDDQDDEPMPQAGPTETEEILEMLEAYYAKLETLFKTKQRKEVKLKELNQMDLQCFLKAAEKEIQNNLNTQAYEKLNAEESERVRRTRPDRIMESRYVRTVKPLEPCDVDKANMEGTLLSSNHGGPCKAKVRHVMKGFSEEGAEDLDSATPQDGQAREDDSSDFWTDQIFMVWQPLIGRDCAKTAQNGSRWTPGTGLIIYMPQDGRKVRKMRIDHKVGDTPAKQNLLRCQNSTAMGRQLVVAIFKLVHLVKFLALE</sequence>
<proteinExistence type="predicted"/>
<dbReference type="AlphaFoldDB" id="A0A1Q9CF05"/>
<protein>
    <submittedName>
        <fullName evidence="2">Uncharacterized protein</fullName>
    </submittedName>
</protein>
<dbReference type="OrthoDB" id="414018at2759"/>
<keyword evidence="3" id="KW-1185">Reference proteome</keyword>
<comment type="caution">
    <text evidence="2">The sequence shown here is derived from an EMBL/GenBank/DDBJ whole genome shotgun (WGS) entry which is preliminary data.</text>
</comment>
<feature type="region of interest" description="Disordered" evidence="1">
    <location>
        <begin position="27"/>
        <end position="119"/>
    </location>
</feature>
<dbReference type="EMBL" id="LSRX01001275">
    <property type="protein sequence ID" value="OLP81508.1"/>
    <property type="molecule type" value="Genomic_DNA"/>
</dbReference>